<feature type="region of interest" description="Disordered" evidence="1">
    <location>
        <begin position="1"/>
        <end position="50"/>
    </location>
</feature>
<gene>
    <name evidence="2" type="ORF">EK21DRAFT_60207</name>
</gene>
<keyword evidence="3" id="KW-1185">Reference proteome</keyword>
<dbReference type="OrthoDB" id="3942472at2759"/>
<evidence type="ECO:0000313" key="2">
    <source>
        <dbReference type="EMBL" id="KAF2032687.1"/>
    </source>
</evidence>
<evidence type="ECO:0008006" key="4">
    <source>
        <dbReference type="Google" id="ProtNLM"/>
    </source>
</evidence>
<feature type="compositionally biased region" description="Polar residues" evidence="1">
    <location>
        <begin position="8"/>
        <end position="28"/>
    </location>
</feature>
<dbReference type="AlphaFoldDB" id="A0A9P4LQF6"/>
<evidence type="ECO:0000313" key="3">
    <source>
        <dbReference type="Proteomes" id="UP000799777"/>
    </source>
</evidence>
<evidence type="ECO:0000256" key="1">
    <source>
        <dbReference type="SAM" id="MobiDB-lite"/>
    </source>
</evidence>
<comment type="caution">
    <text evidence="2">The sequence shown here is derived from an EMBL/GenBank/DDBJ whole genome shotgun (WGS) entry which is preliminary data.</text>
</comment>
<dbReference type="EMBL" id="ML978171">
    <property type="protein sequence ID" value="KAF2032687.1"/>
    <property type="molecule type" value="Genomic_DNA"/>
</dbReference>
<reference evidence="2" key="1">
    <citation type="journal article" date="2020" name="Stud. Mycol.">
        <title>101 Dothideomycetes genomes: a test case for predicting lifestyles and emergence of pathogens.</title>
        <authorList>
            <person name="Haridas S."/>
            <person name="Albert R."/>
            <person name="Binder M."/>
            <person name="Bloem J."/>
            <person name="Labutti K."/>
            <person name="Salamov A."/>
            <person name="Andreopoulos B."/>
            <person name="Baker S."/>
            <person name="Barry K."/>
            <person name="Bills G."/>
            <person name="Bluhm B."/>
            <person name="Cannon C."/>
            <person name="Castanera R."/>
            <person name="Culley D."/>
            <person name="Daum C."/>
            <person name="Ezra D."/>
            <person name="Gonzalez J."/>
            <person name="Henrissat B."/>
            <person name="Kuo A."/>
            <person name="Liang C."/>
            <person name="Lipzen A."/>
            <person name="Lutzoni F."/>
            <person name="Magnuson J."/>
            <person name="Mondo S."/>
            <person name="Nolan M."/>
            <person name="Ohm R."/>
            <person name="Pangilinan J."/>
            <person name="Park H.-J."/>
            <person name="Ramirez L."/>
            <person name="Alfaro M."/>
            <person name="Sun H."/>
            <person name="Tritt A."/>
            <person name="Yoshinaga Y."/>
            <person name="Zwiers L.-H."/>
            <person name="Turgeon B."/>
            <person name="Goodwin S."/>
            <person name="Spatafora J."/>
            <person name="Crous P."/>
            <person name="Grigoriev I."/>
        </authorList>
    </citation>
    <scope>NUCLEOTIDE SEQUENCE</scope>
    <source>
        <strain evidence="2">CBS 110217</strain>
    </source>
</reference>
<dbReference type="InterPro" id="IPR038883">
    <property type="entry name" value="AN11006-like"/>
</dbReference>
<sequence>MSPPSYARATTSSTFRVASHTSTSQGFPASQAEPLGTPTTSATPVKKLKRPSTLTPKHCLSLAYKSDLYSITPADRSRPCLLANLPSELRITIYQHVINTTIAHPGSVLLSKTKSRQFTTPSILNVCRAIRIEAAYIFYTLQPFTFHVRNFDLHPITSLLEHISPAHRALLTRNRNLNINVDIHVRSTYTYPPPDYLFDATMQEHWRACSQFGNLYALTSDTRKLDFILFCRLLKWFHFNDARPYRDIRWNYIFDITRNSIMDVWPGDSPIVQLRLFAVNSMGVVNRAWVKRAWTRGRGEGRGRAEAMVFWGDLERSGKELAMETDERDTKCFEAVMTILRRNLVNL</sequence>
<dbReference type="PANTHER" id="PTHR42085">
    <property type="entry name" value="F-BOX DOMAIN-CONTAINING PROTEIN"/>
    <property type="match status" value="1"/>
</dbReference>
<accession>A0A9P4LQF6</accession>
<protein>
    <recommendedName>
        <fullName evidence="4">F-box protein</fullName>
    </recommendedName>
</protein>
<organism evidence="2 3">
    <name type="scientific">Setomelanomma holmii</name>
    <dbReference type="NCBI Taxonomy" id="210430"/>
    <lineage>
        <taxon>Eukaryota</taxon>
        <taxon>Fungi</taxon>
        <taxon>Dikarya</taxon>
        <taxon>Ascomycota</taxon>
        <taxon>Pezizomycotina</taxon>
        <taxon>Dothideomycetes</taxon>
        <taxon>Pleosporomycetidae</taxon>
        <taxon>Pleosporales</taxon>
        <taxon>Pleosporineae</taxon>
        <taxon>Phaeosphaeriaceae</taxon>
        <taxon>Setomelanomma</taxon>
    </lineage>
</organism>
<dbReference type="PANTHER" id="PTHR42085:SF1">
    <property type="entry name" value="F-BOX DOMAIN-CONTAINING PROTEIN"/>
    <property type="match status" value="1"/>
</dbReference>
<name>A0A9P4LQF6_9PLEO</name>
<proteinExistence type="predicted"/>
<dbReference type="Proteomes" id="UP000799777">
    <property type="component" value="Unassembled WGS sequence"/>
</dbReference>